<sequence length="172" mass="21670">MIARLTGNPELCSDLKEGSSLKTSVFQFPLYSFLFITSYDPSSERDEGDNAGEMSPGSSTESYPAFAHIGLRENPGRNLNQEKYQYYCYYEEQYQNYCYNQEHYQYYCYYEEQYQYYCYYEEQYQYYCYYEEQYQYYCYYEEQYQYYCYYEEQYHYYYCYNKEQYQYNCSFE</sequence>
<comment type="caution">
    <text evidence="1">The sequence shown here is derived from an EMBL/GenBank/DDBJ whole genome shotgun (WGS) entry which is preliminary data.</text>
</comment>
<dbReference type="Proteomes" id="UP001148838">
    <property type="component" value="Unassembled WGS sequence"/>
</dbReference>
<reference evidence="1 2" key="1">
    <citation type="journal article" date="2022" name="Allergy">
        <title>Genome assembly and annotation of Periplaneta americana reveal a comprehensive cockroach allergen profile.</title>
        <authorList>
            <person name="Wang L."/>
            <person name="Xiong Q."/>
            <person name="Saelim N."/>
            <person name="Wang L."/>
            <person name="Nong W."/>
            <person name="Wan A.T."/>
            <person name="Shi M."/>
            <person name="Liu X."/>
            <person name="Cao Q."/>
            <person name="Hui J.H.L."/>
            <person name="Sookrung N."/>
            <person name="Leung T.F."/>
            <person name="Tungtrongchitr A."/>
            <person name="Tsui S.K.W."/>
        </authorList>
    </citation>
    <scope>NUCLEOTIDE SEQUENCE [LARGE SCALE GENOMIC DNA]</scope>
    <source>
        <strain evidence="1">PWHHKU_190912</strain>
    </source>
</reference>
<organism evidence="1 2">
    <name type="scientific">Periplaneta americana</name>
    <name type="common">American cockroach</name>
    <name type="synonym">Blatta americana</name>
    <dbReference type="NCBI Taxonomy" id="6978"/>
    <lineage>
        <taxon>Eukaryota</taxon>
        <taxon>Metazoa</taxon>
        <taxon>Ecdysozoa</taxon>
        <taxon>Arthropoda</taxon>
        <taxon>Hexapoda</taxon>
        <taxon>Insecta</taxon>
        <taxon>Pterygota</taxon>
        <taxon>Neoptera</taxon>
        <taxon>Polyneoptera</taxon>
        <taxon>Dictyoptera</taxon>
        <taxon>Blattodea</taxon>
        <taxon>Blattoidea</taxon>
        <taxon>Blattidae</taxon>
        <taxon>Blattinae</taxon>
        <taxon>Periplaneta</taxon>
    </lineage>
</organism>
<protein>
    <submittedName>
        <fullName evidence="1">Uncharacterized protein</fullName>
    </submittedName>
</protein>
<dbReference type="EMBL" id="JAJSOF020000025">
    <property type="protein sequence ID" value="KAJ4434493.1"/>
    <property type="molecule type" value="Genomic_DNA"/>
</dbReference>
<evidence type="ECO:0000313" key="1">
    <source>
        <dbReference type="EMBL" id="KAJ4434493.1"/>
    </source>
</evidence>
<evidence type="ECO:0000313" key="2">
    <source>
        <dbReference type="Proteomes" id="UP001148838"/>
    </source>
</evidence>
<accession>A0ABQ8SKE4</accession>
<gene>
    <name evidence="1" type="ORF">ANN_23055</name>
</gene>
<name>A0ABQ8SKE4_PERAM</name>
<keyword evidence="2" id="KW-1185">Reference proteome</keyword>
<proteinExistence type="predicted"/>